<reference evidence="4" key="1">
    <citation type="journal article" date="2018" name="Algal Res.">
        <title>Characterization of plant carbon substrate utilization by Auxenochlorella protothecoides.</title>
        <authorList>
            <person name="Vogler B.W."/>
            <person name="Starkenburg S.R."/>
            <person name="Sudasinghe N."/>
            <person name="Schambach J.Y."/>
            <person name="Rollin J.A."/>
            <person name="Pattathil S."/>
            <person name="Barry A.N."/>
        </authorList>
    </citation>
    <scope>NUCLEOTIDE SEQUENCE [LARGE SCALE GENOMIC DNA]</scope>
    <source>
        <strain evidence="4">UTEX 25</strain>
    </source>
</reference>
<evidence type="ECO:0000313" key="3">
    <source>
        <dbReference type="EMBL" id="RMZ56899.1"/>
    </source>
</evidence>
<dbReference type="Gene3D" id="2.60.40.10">
    <property type="entry name" value="Immunoglobulins"/>
    <property type="match status" value="1"/>
</dbReference>
<feature type="compositionally biased region" description="Basic residues" evidence="1">
    <location>
        <begin position="202"/>
        <end position="219"/>
    </location>
</feature>
<evidence type="ECO:0000259" key="2">
    <source>
        <dbReference type="PROSITE" id="PS51166"/>
    </source>
</evidence>
<sequence length="219" mass="23139">MHITDSCGSQPVDIRFAIPFKCHFGQHLAVIGGPRQLGQWEAAAALPMTWQQGDVWAASLAWDDGGTLEYKYVVRNDDLTVAGWKPGPNCELQLPTGSPLRAVRVWDTWDGGCQTVELEVPEAGTSKPALRRPKASGGSLGVLSKETLVALQRLAGALEAGEAAAAAADPGSPEALRADAELASATQHALAMMRAEEALGRLPRRGKARNGRGRGRGAV</sequence>
<organism evidence="3 4">
    <name type="scientific">Auxenochlorella protothecoides</name>
    <name type="common">Green microalga</name>
    <name type="synonym">Chlorella protothecoides</name>
    <dbReference type="NCBI Taxonomy" id="3075"/>
    <lineage>
        <taxon>Eukaryota</taxon>
        <taxon>Viridiplantae</taxon>
        <taxon>Chlorophyta</taxon>
        <taxon>core chlorophytes</taxon>
        <taxon>Trebouxiophyceae</taxon>
        <taxon>Chlorellales</taxon>
        <taxon>Chlorellaceae</taxon>
        <taxon>Auxenochlorella</taxon>
    </lineage>
</organism>
<dbReference type="CDD" id="cd05467">
    <property type="entry name" value="CBM20"/>
    <property type="match status" value="1"/>
</dbReference>
<dbReference type="GO" id="GO:2001070">
    <property type="term" value="F:starch binding"/>
    <property type="evidence" value="ECO:0007669"/>
    <property type="project" value="InterPro"/>
</dbReference>
<dbReference type="PROSITE" id="PS51166">
    <property type="entry name" value="CBM20"/>
    <property type="match status" value="1"/>
</dbReference>
<dbReference type="InterPro" id="IPR013784">
    <property type="entry name" value="Carb-bd-like_fold"/>
</dbReference>
<name>A0A3M7L3V4_AUXPR</name>
<evidence type="ECO:0000313" key="4">
    <source>
        <dbReference type="Proteomes" id="UP000279271"/>
    </source>
</evidence>
<dbReference type="InterPro" id="IPR013783">
    <property type="entry name" value="Ig-like_fold"/>
</dbReference>
<protein>
    <recommendedName>
        <fullName evidence="2">CBM20 domain-containing protein</fullName>
    </recommendedName>
</protein>
<dbReference type="GO" id="GO:0016020">
    <property type="term" value="C:membrane"/>
    <property type="evidence" value="ECO:0007669"/>
    <property type="project" value="TreeGrafter"/>
</dbReference>
<feature type="region of interest" description="Disordered" evidence="1">
    <location>
        <begin position="197"/>
        <end position="219"/>
    </location>
</feature>
<feature type="domain" description="CBM20" evidence="2">
    <location>
        <begin position="6"/>
        <end position="111"/>
    </location>
</feature>
<dbReference type="AlphaFoldDB" id="A0A3M7L3V4"/>
<dbReference type="PANTHER" id="PTHR15048:SF0">
    <property type="entry name" value="STARCH-BINDING DOMAIN-CONTAINING PROTEIN 1"/>
    <property type="match status" value="1"/>
</dbReference>
<dbReference type="Pfam" id="PF00686">
    <property type="entry name" value="CBM_20"/>
    <property type="match status" value="1"/>
</dbReference>
<proteinExistence type="predicted"/>
<gene>
    <name evidence="3" type="ORF">APUTEX25_002988</name>
</gene>
<accession>A0A3M7L3V4</accession>
<dbReference type="SMART" id="SM01065">
    <property type="entry name" value="CBM_2"/>
    <property type="match status" value="1"/>
</dbReference>
<dbReference type="InterPro" id="IPR002044">
    <property type="entry name" value="CBM20"/>
</dbReference>
<dbReference type="EMBL" id="QOKY01000135">
    <property type="protein sequence ID" value="RMZ56899.1"/>
    <property type="molecule type" value="Genomic_DNA"/>
</dbReference>
<dbReference type="PANTHER" id="PTHR15048">
    <property type="entry name" value="STARCH-BINDING DOMAIN-CONTAINING PROTEIN 1"/>
    <property type="match status" value="1"/>
</dbReference>
<comment type="caution">
    <text evidence="3">The sequence shown here is derived from an EMBL/GenBank/DDBJ whole genome shotgun (WGS) entry which is preliminary data.</text>
</comment>
<dbReference type="Proteomes" id="UP000279271">
    <property type="component" value="Unassembled WGS sequence"/>
</dbReference>
<dbReference type="SUPFAM" id="SSF49452">
    <property type="entry name" value="Starch-binding domain-like"/>
    <property type="match status" value="1"/>
</dbReference>
<evidence type="ECO:0000256" key="1">
    <source>
        <dbReference type="SAM" id="MobiDB-lite"/>
    </source>
</evidence>